<dbReference type="Pfam" id="PF11823">
    <property type="entry name" value="Se_S_carrier"/>
    <property type="match status" value="1"/>
</dbReference>
<evidence type="ECO:0000313" key="2">
    <source>
        <dbReference type="EMBL" id="MBU5489581.1"/>
    </source>
</evidence>
<protein>
    <submittedName>
        <fullName evidence="2">DUF3343 domain-containing protein</fullName>
    </submittedName>
</protein>
<proteinExistence type="predicted"/>
<dbReference type="Proteomes" id="UP000783588">
    <property type="component" value="Unassembled WGS sequence"/>
</dbReference>
<name>A0ABS6ER40_9FIRM</name>
<keyword evidence="3" id="KW-1185">Reference proteome</keyword>
<evidence type="ECO:0000313" key="3">
    <source>
        <dbReference type="Proteomes" id="UP000783588"/>
    </source>
</evidence>
<dbReference type="InterPro" id="IPR021778">
    <property type="entry name" value="Se/S_carrier-like"/>
</dbReference>
<dbReference type="EMBL" id="JAHLQI010000001">
    <property type="protein sequence ID" value="MBU5489581.1"/>
    <property type="molecule type" value="Genomic_DNA"/>
</dbReference>
<organism evidence="2 3">
    <name type="scientific">Butyricicoccus intestinisimiae</name>
    <dbReference type="NCBI Taxonomy" id="2841509"/>
    <lineage>
        <taxon>Bacteria</taxon>
        <taxon>Bacillati</taxon>
        <taxon>Bacillota</taxon>
        <taxon>Clostridia</taxon>
        <taxon>Eubacteriales</taxon>
        <taxon>Butyricicoccaceae</taxon>
        <taxon>Butyricicoccus</taxon>
    </lineage>
</organism>
<reference evidence="2 3" key="1">
    <citation type="submission" date="2021-06" db="EMBL/GenBank/DDBJ databases">
        <authorList>
            <person name="Sun Q."/>
            <person name="Li D."/>
        </authorList>
    </citation>
    <scope>NUCLEOTIDE SEQUENCE [LARGE SCALE GENOMIC DNA]</scope>
    <source>
        <strain evidence="2 3">MSJd-7</strain>
    </source>
</reference>
<gene>
    <name evidence="2" type="ORF">KQI75_02890</name>
</gene>
<comment type="caution">
    <text evidence="2">The sequence shown here is derived from an EMBL/GenBank/DDBJ whole genome shotgun (WGS) entry which is preliminary data.</text>
</comment>
<sequence>MEKQKQINYYILFENYTQGMELQSYLRAENIPSRISPAPRCIQGELGCGMSILLKPEDLERAKQCIEKNHAAYHAIVPLENQINPKRNRFC</sequence>
<dbReference type="RefSeq" id="WP_216469173.1">
    <property type="nucleotide sequence ID" value="NZ_JAHLQI010000001.1"/>
</dbReference>
<evidence type="ECO:0000259" key="1">
    <source>
        <dbReference type="Pfam" id="PF11823"/>
    </source>
</evidence>
<accession>A0ABS6ER40</accession>
<feature type="domain" description="Putative Se/S carrier protein-like" evidence="1">
    <location>
        <begin position="8"/>
        <end position="77"/>
    </location>
</feature>